<sequence length="1012" mass="111389">MKNTLICYFILIISTFNLLKSSSNGVRSQLYPASWIAPIWTELSNPNDELYRFDSDKIIQDFSYAGYKAGEQDIPNNQTVIHDVTTFSGVYKDSITDSTAGIQAAIDYCGTNGGGVVYFPAGTYNVELQAPGNSSVLRVKHDNVVLRGAGRNSTKIINHSTVMRNGKSVVHFLKPGESHNKHQNKSEDPNFSGTTEEGQEPWSFPLEKDILGPSHRLYVNHGSHFAAGDLIAIRWDFTNDWITEHGQEEFWGDISPYDNERPAPALYQRIIVNVGTDSNGEYVDINVPTRYDIKTRDNACIYKLDNRLSGCGVEDMAIGNIEHAGSEWGETDYQVGGNSAHDVHRSVLISFQYAYDCWIDNVRSIRYNRTITDASHADYYDPRNDPNSTHTNMLSCGIRLHRCFNISLVDSKMERPQYGGGGGNGYMIHLSQSNDCLVSNCDTNYSRHGLTLTGAGTSGNVFHRFTDQFTGKAVGDGTGTNGYYNTNGEACDTHNHFTHSNLWDGCHANDSQFEAFHRQKWGNEPYPGLSSAHGVFWNTSGEGTLYSDLIVSDQGRYGYIIGTSGNVSAVNTNQISGINTGAADHKEAIGNGDNLIPQSLWLDQKEKRLSARFWLSKDIGSPSPMGSNTTNVSAKSNTVIGAENSSPVNTADALHFAYRKLEGDGEICVYLNSVSCSNMSGIAGIMMRETLDAGSKQAFVGVRPDGKIEYERRYSTNQSVSKTIHPLTISTPCWLRLTRKGNVFIGEYSTDGNSWIDIFAYGKDPATQDTTVNIGMNQDPIYVGLATTSRQHGTKCTGVFEEVYVSEHLWALTSISDNTTGSAEIDGIGDVQFSNTQGLHIYDYEDDFQFVYTELEGDTRITAKVSALTDTSDPGDSAHGWASAGVMIREDFEPDARNVYAKVTLDRGIAATRREQAEGDSFTTHRLDDAVDPEAVAPYWVRIERIGDTYTSYYSKKGHLWVDMGSINFSTNPSIPGDTLQTSALFGIAVTSRDSSGKVDASITNLIVEPID</sequence>
<reference evidence="3 4" key="1">
    <citation type="submission" date="2023-10" db="EMBL/GenBank/DDBJ databases">
        <title>Rubellicoccus peritrichatus gen. nov., sp. nov., isolated from an algae of coral reef tank.</title>
        <authorList>
            <person name="Luo J."/>
        </authorList>
    </citation>
    <scope>NUCLEOTIDE SEQUENCE [LARGE SCALE GENOMIC DNA]</scope>
    <source>
        <strain evidence="3 4">CR14</strain>
    </source>
</reference>
<feature type="region of interest" description="Disordered" evidence="1">
    <location>
        <begin position="175"/>
        <end position="199"/>
    </location>
</feature>
<dbReference type="Proteomes" id="UP001304300">
    <property type="component" value="Chromosome"/>
</dbReference>
<dbReference type="InterPro" id="IPR024535">
    <property type="entry name" value="RHGA/B-epi-like_pectate_lyase"/>
</dbReference>
<feature type="domain" description="Rhamnogalacturonase A/B/Epimerase-like pectate lyase" evidence="2">
    <location>
        <begin position="88"/>
        <end position="170"/>
    </location>
</feature>
<evidence type="ECO:0000256" key="1">
    <source>
        <dbReference type="SAM" id="MobiDB-lite"/>
    </source>
</evidence>
<gene>
    <name evidence="3" type="ORF">RZN69_20675</name>
</gene>
<organism evidence="3 4">
    <name type="scientific">Rubellicoccus peritrichatus</name>
    <dbReference type="NCBI Taxonomy" id="3080537"/>
    <lineage>
        <taxon>Bacteria</taxon>
        <taxon>Pseudomonadati</taxon>
        <taxon>Verrucomicrobiota</taxon>
        <taxon>Opitutia</taxon>
        <taxon>Puniceicoccales</taxon>
        <taxon>Cerasicoccaceae</taxon>
        <taxon>Rubellicoccus</taxon>
    </lineage>
</organism>
<dbReference type="Gene3D" id="2.60.120.200">
    <property type="match status" value="2"/>
</dbReference>
<evidence type="ECO:0000313" key="4">
    <source>
        <dbReference type="Proteomes" id="UP001304300"/>
    </source>
</evidence>
<feature type="compositionally biased region" description="Basic and acidic residues" evidence="1">
    <location>
        <begin position="175"/>
        <end position="188"/>
    </location>
</feature>
<keyword evidence="4" id="KW-1185">Reference proteome</keyword>
<dbReference type="EMBL" id="CP136920">
    <property type="protein sequence ID" value="WOO41042.1"/>
    <property type="molecule type" value="Genomic_DNA"/>
</dbReference>
<keyword evidence="3" id="KW-0378">Hydrolase</keyword>
<dbReference type="SUPFAM" id="SSF51126">
    <property type="entry name" value="Pectin lyase-like"/>
    <property type="match status" value="1"/>
</dbReference>
<evidence type="ECO:0000259" key="2">
    <source>
        <dbReference type="Pfam" id="PF12708"/>
    </source>
</evidence>
<accession>A0AAQ3QVP5</accession>
<dbReference type="Gene3D" id="2.160.20.10">
    <property type="entry name" value="Single-stranded right-handed beta-helix, Pectin lyase-like"/>
    <property type="match status" value="1"/>
</dbReference>
<dbReference type="KEGG" id="puo:RZN69_20675"/>
<proteinExistence type="predicted"/>
<name>A0AAQ3QVP5_9BACT</name>
<dbReference type="InterPro" id="IPR013320">
    <property type="entry name" value="ConA-like_dom_sf"/>
</dbReference>
<dbReference type="SUPFAM" id="SSF49899">
    <property type="entry name" value="Concanavalin A-like lectins/glucanases"/>
    <property type="match status" value="1"/>
</dbReference>
<dbReference type="GO" id="GO:0016787">
    <property type="term" value="F:hydrolase activity"/>
    <property type="evidence" value="ECO:0007669"/>
    <property type="project" value="UniProtKB-KW"/>
</dbReference>
<dbReference type="InterPro" id="IPR012334">
    <property type="entry name" value="Pectin_lyas_fold"/>
</dbReference>
<dbReference type="RefSeq" id="WP_317833380.1">
    <property type="nucleotide sequence ID" value="NZ_CP136920.1"/>
</dbReference>
<protein>
    <submittedName>
        <fullName evidence="3">Glycosyl hydrolase family 28-related protein</fullName>
    </submittedName>
</protein>
<dbReference type="InterPro" id="IPR011050">
    <property type="entry name" value="Pectin_lyase_fold/virulence"/>
</dbReference>
<dbReference type="AlphaFoldDB" id="A0AAQ3QVP5"/>
<evidence type="ECO:0000313" key="3">
    <source>
        <dbReference type="EMBL" id="WOO41042.1"/>
    </source>
</evidence>
<dbReference type="Pfam" id="PF12708">
    <property type="entry name" value="Pect-lyase_RHGA_epim"/>
    <property type="match status" value="1"/>
</dbReference>